<accession>A0A5M6DDL8</accession>
<dbReference type="AlphaFoldDB" id="A0A5M6DDL8"/>
<dbReference type="SUPFAM" id="SSF141523">
    <property type="entry name" value="L,D-transpeptidase catalytic domain-like"/>
    <property type="match status" value="1"/>
</dbReference>
<dbReference type="InterPro" id="IPR005490">
    <property type="entry name" value="LD_TPept_cat_dom"/>
</dbReference>
<dbReference type="InterPro" id="IPR050979">
    <property type="entry name" value="LD-transpeptidase"/>
</dbReference>
<feature type="compositionally biased region" description="Low complexity" evidence="8">
    <location>
        <begin position="197"/>
        <end position="209"/>
    </location>
</feature>
<evidence type="ECO:0000256" key="7">
    <source>
        <dbReference type="PROSITE-ProRule" id="PRU01373"/>
    </source>
</evidence>
<proteinExistence type="inferred from homology"/>
<protein>
    <submittedName>
        <fullName evidence="11">LysM peptidoglycan-binding domain-containing protein</fullName>
    </submittedName>
</protein>
<keyword evidence="4 7" id="KW-0133">Cell shape</keyword>
<dbReference type="Pfam" id="PF01476">
    <property type="entry name" value="LysM"/>
    <property type="match status" value="1"/>
</dbReference>
<gene>
    <name evidence="11" type="ORF">FYK55_07490</name>
</gene>
<dbReference type="CDD" id="cd16913">
    <property type="entry name" value="YkuD_like"/>
    <property type="match status" value="1"/>
</dbReference>
<feature type="compositionally biased region" description="Low complexity" evidence="8">
    <location>
        <begin position="120"/>
        <end position="142"/>
    </location>
</feature>
<evidence type="ECO:0000313" key="11">
    <source>
        <dbReference type="EMBL" id="KAA5545604.1"/>
    </source>
</evidence>
<keyword evidence="5 7" id="KW-0573">Peptidoglycan synthesis</keyword>
<feature type="domain" description="L,D-TPase catalytic" evidence="10">
    <location>
        <begin position="335"/>
        <end position="452"/>
    </location>
</feature>
<dbReference type="InterPro" id="IPR018392">
    <property type="entry name" value="LysM"/>
</dbReference>
<dbReference type="GO" id="GO:0005576">
    <property type="term" value="C:extracellular region"/>
    <property type="evidence" value="ECO:0007669"/>
    <property type="project" value="TreeGrafter"/>
</dbReference>
<dbReference type="GO" id="GO:0071555">
    <property type="term" value="P:cell wall organization"/>
    <property type="evidence" value="ECO:0007669"/>
    <property type="project" value="UniProtKB-UniRule"/>
</dbReference>
<dbReference type="PANTHER" id="PTHR30582">
    <property type="entry name" value="L,D-TRANSPEPTIDASE"/>
    <property type="match status" value="1"/>
</dbReference>
<evidence type="ECO:0000256" key="6">
    <source>
        <dbReference type="ARBA" id="ARBA00023316"/>
    </source>
</evidence>
<dbReference type="PROSITE" id="PS51782">
    <property type="entry name" value="LYSM"/>
    <property type="match status" value="1"/>
</dbReference>
<evidence type="ECO:0000313" key="12">
    <source>
        <dbReference type="Proteomes" id="UP000324479"/>
    </source>
</evidence>
<comment type="caution">
    <text evidence="11">The sequence shown here is derived from an EMBL/GenBank/DDBJ whole genome shotgun (WGS) entry which is preliminary data.</text>
</comment>
<evidence type="ECO:0000256" key="4">
    <source>
        <dbReference type="ARBA" id="ARBA00022960"/>
    </source>
</evidence>
<organism evidence="11 12">
    <name type="scientific">Roseiconus nitratireducens</name>
    <dbReference type="NCBI Taxonomy" id="2605748"/>
    <lineage>
        <taxon>Bacteria</taxon>
        <taxon>Pseudomonadati</taxon>
        <taxon>Planctomycetota</taxon>
        <taxon>Planctomycetia</taxon>
        <taxon>Pirellulales</taxon>
        <taxon>Pirellulaceae</taxon>
        <taxon>Roseiconus</taxon>
    </lineage>
</organism>
<evidence type="ECO:0000259" key="9">
    <source>
        <dbReference type="PROSITE" id="PS51782"/>
    </source>
</evidence>
<dbReference type="GO" id="GO:0008360">
    <property type="term" value="P:regulation of cell shape"/>
    <property type="evidence" value="ECO:0007669"/>
    <property type="project" value="UniProtKB-UniRule"/>
</dbReference>
<dbReference type="InterPro" id="IPR036779">
    <property type="entry name" value="LysM_dom_sf"/>
</dbReference>
<feature type="region of interest" description="Disordered" evidence="8">
    <location>
        <begin position="110"/>
        <end position="221"/>
    </location>
</feature>
<comment type="similarity">
    <text evidence="2">Belongs to the YkuD family.</text>
</comment>
<evidence type="ECO:0000256" key="2">
    <source>
        <dbReference type="ARBA" id="ARBA00005992"/>
    </source>
</evidence>
<dbReference type="InterPro" id="IPR038063">
    <property type="entry name" value="Transpep_catalytic_dom"/>
</dbReference>
<dbReference type="Gene3D" id="2.40.440.10">
    <property type="entry name" value="L,D-transpeptidase catalytic domain-like"/>
    <property type="match status" value="1"/>
</dbReference>
<sequence>MLTVLYGGYVSLTTPPEPLPEQIEEYLVIEESGGEMGLASDALTPGAFAPDLQLGEPPADVLGASSPAVQTPSANANVAGGTASAELSGAGSAAPSKTFGSSFADLPPNISSAPRSAEMAANAAPTKLPAGAAAPAEVTPRAMNTYPSTDGQFRLPDPSAAGSAFDASKGTPFQSASLQDSGYQLSDQVDPAPPAADAPSADSAANNAPPVTPDMAETPSENRGLINALATADQMYNRGELKEALATLSVFYSLPNMTEAQRSQLLSRLDPLAREVIYSQRHLLEQPHRIAASETLSQVADRYQVPWQLLANINNVEDPVTILPGTELKVVRGPFRAEVDLKREELTVFLGDLYAGRFQIGVGEDPAPEPGTFTVQDKQTERVFYNRSGSPIPADSPENPYGNMWLDLGGSLSIHGSPNTVKPSRNGCISLAADYADDLYGILSQGSSVTIRR</sequence>
<reference evidence="11 12" key="1">
    <citation type="submission" date="2019-08" db="EMBL/GenBank/DDBJ databases">
        <authorList>
            <person name="Dhanesh K."/>
            <person name="Kumar G."/>
            <person name="Sasikala C."/>
            <person name="Venkata Ramana C."/>
        </authorList>
    </citation>
    <scope>NUCLEOTIDE SEQUENCE [LARGE SCALE GENOMIC DNA]</scope>
    <source>
        <strain evidence="11 12">JC645</strain>
    </source>
</reference>
<keyword evidence="12" id="KW-1185">Reference proteome</keyword>
<evidence type="ECO:0000256" key="3">
    <source>
        <dbReference type="ARBA" id="ARBA00022679"/>
    </source>
</evidence>
<dbReference type="Gene3D" id="3.10.350.10">
    <property type="entry name" value="LysM domain"/>
    <property type="match status" value="1"/>
</dbReference>
<keyword evidence="6 7" id="KW-0961">Cell wall biogenesis/degradation</keyword>
<dbReference type="GO" id="GO:0071972">
    <property type="term" value="F:peptidoglycan L,D-transpeptidase activity"/>
    <property type="evidence" value="ECO:0007669"/>
    <property type="project" value="TreeGrafter"/>
</dbReference>
<dbReference type="UniPathway" id="UPA00219"/>
<keyword evidence="3" id="KW-0808">Transferase</keyword>
<dbReference type="EMBL" id="VWOX01000003">
    <property type="protein sequence ID" value="KAA5545604.1"/>
    <property type="molecule type" value="Genomic_DNA"/>
</dbReference>
<dbReference type="SUPFAM" id="SSF54106">
    <property type="entry name" value="LysM domain"/>
    <property type="match status" value="1"/>
</dbReference>
<dbReference type="GO" id="GO:0018104">
    <property type="term" value="P:peptidoglycan-protein cross-linking"/>
    <property type="evidence" value="ECO:0007669"/>
    <property type="project" value="TreeGrafter"/>
</dbReference>
<evidence type="ECO:0000256" key="1">
    <source>
        <dbReference type="ARBA" id="ARBA00004752"/>
    </source>
</evidence>
<dbReference type="Proteomes" id="UP000324479">
    <property type="component" value="Unassembled WGS sequence"/>
</dbReference>
<feature type="active site" description="Proton donor/acceptor" evidence="7">
    <location>
        <position position="415"/>
    </location>
</feature>
<evidence type="ECO:0000256" key="5">
    <source>
        <dbReference type="ARBA" id="ARBA00022984"/>
    </source>
</evidence>
<dbReference type="PANTHER" id="PTHR30582:SF2">
    <property type="entry name" value="L,D-TRANSPEPTIDASE YCIB-RELATED"/>
    <property type="match status" value="1"/>
</dbReference>
<evidence type="ECO:0000256" key="8">
    <source>
        <dbReference type="SAM" id="MobiDB-lite"/>
    </source>
</evidence>
<comment type="pathway">
    <text evidence="1 7">Cell wall biogenesis; peptidoglycan biosynthesis.</text>
</comment>
<dbReference type="GO" id="GO:0016740">
    <property type="term" value="F:transferase activity"/>
    <property type="evidence" value="ECO:0007669"/>
    <property type="project" value="UniProtKB-KW"/>
</dbReference>
<feature type="domain" description="LysM" evidence="9">
    <location>
        <begin position="286"/>
        <end position="330"/>
    </location>
</feature>
<feature type="compositionally biased region" description="Polar residues" evidence="8">
    <location>
        <begin position="171"/>
        <end position="187"/>
    </location>
</feature>
<evidence type="ECO:0000259" key="10">
    <source>
        <dbReference type="PROSITE" id="PS52029"/>
    </source>
</evidence>
<dbReference type="Pfam" id="PF03734">
    <property type="entry name" value="YkuD"/>
    <property type="match status" value="1"/>
</dbReference>
<feature type="active site" description="Nucleophile" evidence="7">
    <location>
        <position position="428"/>
    </location>
</feature>
<dbReference type="PROSITE" id="PS52029">
    <property type="entry name" value="LD_TPASE"/>
    <property type="match status" value="1"/>
</dbReference>
<name>A0A5M6DDL8_9BACT</name>